<dbReference type="Proteomes" id="UP000005387">
    <property type="component" value="Unassembled WGS sequence"/>
</dbReference>
<reference evidence="1 2" key="1">
    <citation type="submission" date="2010-07" db="EMBL/GenBank/DDBJ databases">
        <title>The draft genome of Paenibacillus curdlanolyticus YK9.</title>
        <authorList>
            <consortium name="US DOE Joint Genome Institute (JGI-PGF)"/>
            <person name="Lucas S."/>
            <person name="Copeland A."/>
            <person name="Lapidus A."/>
            <person name="Cheng J.-F."/>
            <person name="Bruce D."/>
            <person name="Goodwin L."/>
            <person name="Pitluck S."/>
            <person name="Land M.L."/>
            <person name="Hauser L."/>
            <person name="Chang Y.-J."/>
            <person name="Jeffries C."/>
            <person name="Anderson I.J."/>
            <person name="Johnson E."/>
            <person name="Loganathan U."/>
            <person name="Mulhopadhyay B."/>
            <person name="Kyrpides N."/>
            <person name="Woyke T.J."/>
        </authorList>
    </citation>
    <scope>NUCLEOTIDE SEQUENCE [LARGE SCALE GENOMIC DNA]</scope>
    <source>
        <strain evidence="1 2">YK9</strain>
    </source>
</reference>
<dbReference type="RefSeq" id="WP_006040360.1">
    <property type="nucleotide sequence ID" value="NZ_AEDD01000013.1"/>
</dbReference>
<organism evidence="1 2">
    <name type="scientific">Paenibacillus curdlanolyticus YK9</name>
    <dbReference type="NCBI Taxonomy" id="717606"/>
    <lineage>
        <taxon>Bacteria</taxon>
        <taxon>Bacillati</taxon>
        <taxon>Bacillota</taxon>
        <taxon>Bacilli</taxon>
        <taxon>Bacillales</taxon>
        <taxon>Paenibacillaceae</taxon>
        <taxon>Paenibacillus</taxon>
    </lineage>
</organism>
<keyword evidence="2" id="KW-1185">Reference proteome</keyword>
<gene>
    <name evidence="1" type="ORF">PaecuDRAFT_4377</name>
</gene>
<dbReference type="AlphaFoldDB" id="E0IFD6"/>
<dbReference type="OrthoDB" id="2637514at2"/>
<evidence type="ECO:0000313" key="2">
    <source>
        <dbReference type="Proteomes" id="UP000005387"/>
    </source>
</evidence>
<dbReference type="EMBL" id="AEDD01000013">
    <property type="protein sequence ID" value="EFM08912.1"/>
    <property type="molecule type" value="Genomic_DNA"/>
</dbReference>
<evidence type="ECO:0000313" key="1">
    <source>
        <dbReference type="EMBL" id="EFM08912.1"/>
    </source>
</evidence>
<proteinExistence type="predicted"/>
<name>E0IFD6_9BACL</name>
<dbReference type="eggNOG" id="ENOG50344J6">
    <property type="taxonomic scope" value="Bacteria"/>
</dbReference>
<sequence length="171" mass="19100">MIVTLDVSDNLFDLIGTSEALLFFNPIEKLPQTVSFQAWGVDLIYSFGKDKLMELPDRLNNEEDLHVVGLATFTISQVLGGDLEVALLDKASKKLLLSNDREIINLTHSWLVELPDESAKKYSFGGVNNNPFGSCELNIIAKGKVILEFDLSDCIPVTEYRINPSKYGFKE</sequence>
<protein>
    <submittedName>
        <fullName evidence="1">Uncharacterized protein</fullName>
    </submittedName>
</protein>
<dbReference type="STRING" id="717606.PaecuDRAFT_4377"/>
<accession>E0IFD6</accession>